<evidence type="ECO:0000313" key="2">
    <source>
        <dbReference type="EMBL" id="GMH12923.1"/>
    </source>
</evidence>
<evidence type="ECO:0000313" key="3">
    <source>
        <dbReference type="Proteomes" id="UP001279734"/>
    </source>
</evidence>
<name>A0AAD3SKL7_NEPGR</name>
<keyword evidence="3" id="KW-1185">Reference proteome</keyword>
<feature type="region of interest" description="Disordered" evidence="1">
    <location>
        <begin position="47"/>
        <end position="72"/>
    </location>
</feature>
<sequence>MESSGVHPQGTETPQELFSAIISIIPHGIRKAIKCNTVKPVSLPPYSEAGMTYRASSPSTATQERARGICLN</sequence>
<dbReference type="EMBL" id="BSYO01000012">
    <property type="protein sequence ID" value="GMH12923.1"/>
    <property type="molecule type" value="Genomic_DNA"/>
</dbReference>
<proteinExistence type="predicted"/>
<comment type="caution">
    <text evidence="2">The sequence shown here is derived from an EMBL/GenBank/DDBJ whole genome shotgun (WGS) entry which is preliminary data.</text>
</comment>
<dbReference type="Proteomes" id="UP001279734">
    <property type="component" value="Unassembled WGS sequence"/>
</dbReference>
<reference evidence="2" key="1">
    <citation type="submission" date="2023-05" db="EMBL/GenBank/DDBJ databases">
        <title>Nepenthes gracilis genome sequencing.</title>
        <authorList>
            <person name="Fukushima K."/>
        </authorList>
    </citation>
    <scope>NUCLEOTIDE SEQUENCE</scope>
    <source>
        <strain evidence="2">SING2019-196</strain>
    </source>
</reference>
<accession>A0AAD3SKL7</accession>
<organism evidence="2 3">
    <name type="scientific">Nepenthes gracilis</name>
    <name type="common">Slender pitcher plant</name>
    <dbReference type="NCBI Taxonomy" id="150966"/>
    <lineage>
        <taxon>Eukaryota</taxon>
        <taxon>Viridiplantae</taxon>
        <taxon>Streptophyta</taxon>
        <taxon>Embryophyta</taxon>
        <taxon>Tracheophyta</taxon>
        <taxon>Spermatophyta</taxon>
        <taxon>Magnoliopsida</taxon>
        <taxon>eudicotyledons</taxon>
        <taxon>Gunneridae</taxon>
        <taxon>Pentapetalae</taxon>
        <taxon>Caryophyllales</taxon>
        <taxon>Nepenthaceae</taxon>
        <taxon>Nepenthes</taxon>
    </lineage>
</organism>
<gene>
    <name evidence="2" type="ORF">Nepgr_014764</name>
</gene>
<protein>
    <submittedName>
        <fullName evidence="2">Uncharacterized protein</fullName>
    </submittedName>
</protein>
<evidence type="ECO:0000256" key="1">
    <source>
        <dbReference type="SAM" id="MobiDB-lite"/>
    </source>
</evidence>
<dbReference type="AlphaFoldDB" id="A0AAD3SKL7"/>
<feature type="compositionally biased region" description="Polar residues" evidence="1">
    <location>
        <begin position="54"/>
        <end position="63"/>
    </location>
</feature>